<dbReference type="EMBL" id="CP024988">
    <property type="protein sequence ID" value="AWT27220.1"/>
    <property type="molecule type" value="Genomic_DNA"/>
</dbReference>
<dbReference type="KEGG" id="cpre:Csp1_24720"/>
<feature type="region of interest" description="Disordered" evidence="1">
    <location>
        <begin position="31"/>
        <end position="53"/>
    </location>
</feature>
<gene>
    <name evidence="2" type="ORF">Csp1_24720</name>
</gene>
<organism evidence="2 3">
    <name type="scientific">Corynebacterium provencense</name>
    <dbReference type="NCBI Taxonomy" id="1737425"/>
    <lineage>
        <taxon>Bacteria</taxon>
        <taxon>Bacillati</taxon>
        <taxon>Actinomycetota</taxon>
        <taxon>Actinomycetes</taxon>
        <taxon>Mycobacteriales</taxon>
        <taxon>Corynebacteriaceae</taxon>
        <taxon>Corynebacterium</taxon>
    </lineage>
</organism>
<dbReference type="AlphaFoldDB" id="A0A2Z3YW85"/>
<protein>
    <submittedName>
        <fullName evidence="2">Uncharacterized protein</fullName>
    </submittedName>
</protein>
<proteinExistence type="predicted"/>
<dbReference type="Proteomes" id="UP000247696">
    <property type="component" value="Chromosome"/>
</dbReference>
<dbReference type="RefSeq" id="WP_227871077.1">
    <property type="nucleotide sequence ID" value="NZ_CP024988.1"/>
</dbReference>
<accession>A0A2Z3YW85</accession>
<feature type="compositionally biased region" description="Basic and acidic residues" evidence="1">
    <location>
        <begin position="31"/>
        <end position="40"/>
    </location>
</feature>
<name>A0A2Z3YW85_9CORY</name>
<sequence length="53" mass="5821">MVRQRDVAVVPGVFTNRTGLAEAAIERELRRPAAEEDSRALHAQGPKMTSMIS</sequence>
<keyword evidence="3" id="KW-1185">Reference proteome</keyword>
<evidence type="ECO:0000313" key="3">
    <source>
        <dbReference type="Proteomes" id="UP000247696"/>
    </source>
</evidence>
<reference evidence="3" key="1">
    <citation type="submission" date="2017-11" db="EMBL/GenBank/DDBJ databases">
        <title>Otitis media/interna in a cat caused by the recently described species Corynebacterium provencense.</title>
        <authorList>
            <person name="Kittl S."/>
            <person name="Brodard I."/>
            <person name="Rychener L."/>
            <person name="Jores J."/>
            <person name="Roosje P."/>
            <person name="Gobeli Brawand S."/>
        </authorList>
    </citation>
    <scope>NUCLEOTIDE SEQUENCE [LARGE SCALE GENOMIC DNA]</scope>
    <source>
        <strain evidence="3">17KM38</strain>
    </source>
</reference>
<evidence type="ECO:0000256" key="1">
    <source>
        <dbReference type="SAM" id="MobiDB-lite"/>
    </source>
</evidence>
<evidence type="ECO:0000313" key="2">
    <source>
        <dbReference type="EMBL" id="AWT27220.1"/>
    </source>
</evidence>